<dbReference type="RefSeq" id="WP_197007583.1">
    <property type="nucleotide sequence ID" value="NZ_BONS01000046.1"/>
</dbReference>
<comment type="caution">
    <text evidence="2">The sequence shown here is derived from an EMBL/GenBank/DDBJ whole genome shotgun (WGS) entry which is preliminary data.</text>
</comment>
<keyword evidence="2" id="KW-0378">Hydrolase</keyword>
<organism evidence="2 3">
    <name type="scientific">Longispora fulva</name>
    <dbReference type="NCBI Taxonomy" id="619741"/>
    <lineage>
        <taxon>Bacteria</taxon>
        <taxon>Bacillati</taxon>
        <taxon>Actinomycetota</taxon>
        <taxon>Actinomycetes</taxon>
        <taxon>Micromonosporales</taxon>
        <taxon>Micromonosporaceae</taxon>
        <taxon>Longispora</taxon>
    </lineage>
</organism>
<dbReference type="InterPro" id="IPR003615">
    <property type="entry name" value="HNH_nuc"/>
</dbReference>
<dbReference type="CDD" id="cd00085">
    <property type="entry name" value="HNHc"/>
    <property type="match status" value="1"/>
</dbReference>
<protein>
    <submittedName>
        <fullName evidence="2">5-methylcytosine-specific restriction protein A</fullName>
        <ecNumber evidence="2">3.1.21.-</ecNumber>
    </submittedName>
</protein>
<dbReference type="EMBL" id="JADOUF010000001">
    <property type="protein sequence ID" value="MBG6141119.1"/>
    <property type="molecule type" value="Genomic_DNA"/>
</dbReference>
<feature type="region of interest" description="Disordered" evidence="1">
    <location>
        <begin position="70"/>
        <end position="114"/>
    </location>
</feature>
<feature type="compositionally biased region" description="Basic and acidic residues" evidence="1">
    <location>
        <begin position="83"/>
        <end position="104"/>
    </location>
</feature>
<reference evidence="2" key="1">
    <citation type="submission" date="2020-11" db="EMBL/GenBank/DDBJ databases">
        <title>Sequencing the genomes of 1000 actinobacteria strains.</title>
        <authorList>
            <person name="Klenk H.-P."/>
        </authorList>
    </citation>
    <scope>NUCLEOTIDE SEQUENCE</scope>
    <source>
        <strain evidence="2">DSM 45356</strain>
    </source>
</reference>
<sequence>MPRAAKTCSTRDCPNITRAGRCADCRRAAEAARGSARERGYDARWDRTRAAFLARRPRCARLGCTRTATDVDHRDGLGPLGPRGHDPANLRPLCHEHHSQRTARDQPGGWNRRV</sequence>
<dbReference type="AlphaFoldDB" id="A0A8J7GXS9"/>
<dbReference type="EC" id="3.1.21.-" evidence="2"/>
<evidence type="ECO:0000313" key="3">
    <source>
        <dbReference type="Proteomes" id="UP000622552"/>
    </source>
</evidence>
<evidence type="ECO:0000313" key="2">
    <source>
        <dbReference type="EMBL" id="MBG6141119.1"/>
    </source>
</evidence>
<proteinExistence type="predicted"/>
<evidence type="ECO:0000256" key="1">
    <source>
        <dbReference type="SAM" id="MobiDB-lite"/>
    </source>
</evidence>
<dbReference type="GO" id="GO:0016787">
    <property type="term" value="F:hydrolase activity"/>
    <property type="evidence" value="ECO:0007669"/>
    <property type="project" value="UniProtKB-KW"/>
</dbReference>
<name>A0A8J7GXS9_9ACTN</name>
<accession>A0A8J7GXS9</accession>
<dbReference type="Proteomes" id="UP000622552">
    <property type="component" value="Unassembled WGS sequence"/>
</dbReference>
<gene>
    <name evidence="2" type="ORF">IW245_007313</name>
</gene>
<keyword evidence="3" id="KW-1185">Reference proteome</keyword>